<keyword evidence="2" id="KW-1185">Reference proteome</keyword>
<evidence type="ECO:0008006" key="3">
    <source>
        <dbReference type="Google" id="ProtNLM"/>
    </source>
</evidence>
<evidence type="ECO:0000313" key="1">
    <source>
        <dbReference type="EMBL" id="CAL8126934.1"/>
    </source>
</evidence>
<gene>
    <name evidence="1" type="ORF">ODALV1_LOCUS21622</name>
</gene>
<comment type="caution">
    <text evidence="1">The sequence shown here is derived from an EMBL/GenBank/DDBJ whole genome shotgun (WGS) entry which is preliminary data.</text>
</comment>
<organism evidence="1 2">
    <name type="scientific">Orchesella dallaii</name>
    <dbReference type="NCBI Taxonomy" id="48710"/>
    <lineage>
        <taxon>Eukaryota</taxon>
        <taxon>Metazoa</taxon>
        <taxon>Ecdysozoa</taxon>
        <taxon>Arthropoda</taxon>
        <taxon>Hexapoda</taxon>
        <taxon>Collembola</taxon>
        <taxon>Entomobryomorpha</taxon>
        <taxon>Entomobryoidea</taxon>
        <taxon>Orchesellidae</taxon>
        <taxon>Orchesellinae</taxon>
        <taxon>Orchesella</taxon>
    </lineage>
</organism>
<reference evidence="1 2" key="1">
    <citation type="submission" date="2024-08" db="EMBL/GenBank/DDBJ databases">
        <authorList>
            <person name="Cucini C."/>
            <person name="Frati F."/>
        </authorList>
    </citation>
    <scope>NUCLEOTIDE SEQUENCE [LARGE SCALE GENOMIC DNA]</scope>
</reference>
<accession>A0ABP1RDV3</accession>
<protein>
    <recommendedName>
        <fullName evidence="3">Phospholipid scramblase</fullName>
    </recommendedName>
</protein>
<evidence type="ECO:0000313" key="2">
    <source>
        <dbReference type="Proteomes" id="UP001642540"/>
    </source>
</evidence>
<proteinExistence type="predicted"/>
<dbReference type="Proteomes" id="UP001642540">
    <property type="component" value="Unassembled WGS sequence"/>
</dbReference>
<sequence length="270" mass="30840">MKKFDFLHLIMGNSKHSVVSKNKSEARQTVFSIPSRKASYPTDSYADTQLGRLRSIDHRLGKVLLKPNEIDDGLCFDSLKSVTSFVFVRKCEKPHGGFGFYCDATFRQELSDIKFVIQQMTKPKRKFQGMEDGPLDVFDISPDMQRQILGIIPIKHFHEEKKRDIIEGAQVFCVKGIIGVILIKEDWTNAYEVKNNEGDTILLAQRFNRLSGGYEFQIYSLAPNDLAMVVATVVRLEEAKFILKIYAPCPPPVKALLISFTLFFMYLISR</sequence>
<name>A0ABP1RDV3_9HEXA</name>
<dbReference type="EMBL" id="CAXLJM020000072">
    <property type="protein sequence ID" value="CAL8126934.1"/>
    <property type="molecule type" value="Genomic_DNA"/>
</dbReference>